<reference evidence="2" key="1">
    <citation type="submission" date="2020-10" db="EMBL/GenBank/DDBJ databases">
        <authorList>
            <person name="Gilroy R."/>
        </authorList>
    </citation>
    <scope>NUCLEOTIDE SEQUENCE</scope>
    <source>
        <strain evidence="2">ChiW13-3771</strain>
    </source>
</reference>
<keyword evidence="1" id="KW-0812">Transmembrane</keyword>
<accession>A0A9D1EDV2</accession>
<name>A0A9D1EDV2_9FIRM</name>
<comment type="caution">
    <text evidence="2">The sequence shown here is derived from an EMBL/GenBank/DDBJ whole genome shotgun (WGS) entry which is preliminary data.</text>
</comment>
<keyword evidence="1" id="KW-0472">Membrane</keyword>
<organism evidence="2 3">
    <name type="scientific">Candidatus Fimimorpha faecalis</name>
    <dbReference type="NCBI Taxonomy" id="2840824"/>
    <lineage>
        <taxon>Bacteria</taxon>
        <taxon>Bacillati</taxon>
        <taxon>Bacillota</taxon>
        <taxon>Clostridia</taxon>
        <taxon>Eubacteriales</taxon>
        <taxon>Candidatus Fimimorpha</taxon>
    </lineage>
</organism>
<feature type="transmembrane region" description="Helical" evidence="1">
    <location>
        <begin position="20"/>
        <end position="38"/>
    </location>
</feature>
<proteinExistence type="predicted"/>
<reference evidence="2" key="2">
    <citation type="journal article" date="2021" name="PeerJ">
        <title>Extensive microbial diversity within the chicken gut microbiome revealed by metagenomics and culture.</title>
        <authorList>
            <person name="Gilroy R."/>
            <person name="Ravi A."/>
            <person name="Getino M."/>
            <person name="Pursley I."/>
            <person name="Horton D.L."/>
            <person name="Alikhan N.F."/>
            <person name="Baker D."/>
            <person name="Gharbi K."/>
            <person name="Hall N."/>
            <person name="Watson M."/>
            <person name="Adriaenssens E.M."/>
            <person name="Foster-Nyarko E."/>
            <person name="Jarju S."/>
            <person name="Secka A."/>
            <person name="Antonio M."/>
            <person name="Oren A."/>
            <person name="Chaudhuri R.R."/>
            <person name="La Ragione R."/>
            <person name="Hildebrand F."/>
            <person name="Pallen M.J."/>
        </authorList>
    </citation>
    <scope>NUCLEOTIDE SEQUENCE</scope>
    <source>
        <strain evidence="2">ChiW13-3771</strain>
    </source>
</reference>
<dbReference type="Gene3D" id="3.30.1490.480">
    <property type="entry name" value="Endolytic murein transglycosylase"/>
    <property type="match status" value="1"/>
</dbReference>
<evidence type="ECO:0000313" key="3">
    <source>
        <dbReference type="Proteomes" id="UP000824201"/>
    </source>
</evidence>
<dbReference type="Proteomes" id="UP000824201">
    <property type="component" value="Unassembled WGS sequence"/>
</dbReference>
<keyword evidence="1" id="KW-1133">Transmembrane helix</keyword>
<evidence type="ECO:0008006" key="4">
    <source>
        <dbReference type="Google" id="ProtNLM"/>
    </source>
</evidence>
<gene>
    <name evidence="2" type="ORF">IAC96_05355</name>
</gene>
<evidence type="ECO:0000313" key="2">
    <source>
        <dbReference type="EMBL" id="HIR88360.1"/>
    </source>
</evidence>
<sequence length="126" mass="14500">MEEQKREVDYQKWTWKVLEYTAKAVMGIIVIAFLYQGITKGYAFGYELFHSEPLTKEAEVSIELEVTEEDSVLEIGKWLEQQSVLSSALVFWAQAYIYELNIQPGVYQVSSDMSSKEILTMLDLGN</sequence>
<dbReference type="AlphaFoldDB" id="A0A9D1EDV2"/>
<evidence type="ECO:0000256" key="1">
    <source>
        <dbReference type="SAM" id="Phobius"/>
    </source>
</evidence>
<dbReference type="EMBL" id="DVHN01000057">
    <property type="protein sequence ID" value="HIR88360.1"/>
    <property type="molecule type" value="Genomic_DNA"/>
</dbReference>
<protein>
    <recommendedName>
        <fullName evidence="4">Aminodeoxychorismate lyase</fullName>
    </recommendedName>
</protein>